<evidence type="ECO:0008006" key="4">
    <source>
        <dbReference type="Google" id="ProtNLM"/>
    </source>
</evidence>
<evidence type="ECO:0000256" key="1">
    <source>
        <dbReference type="SAM" id="SignalP"/>
    </source>
</evidence>
<dbReference type="Proteomes" id="UP001174909">
    <property type="component" value="Unassembled WGS sequence"/>
</dbReference>
<name>A0AA35S829_GEOBA</name>
<dbReference type="EMBL" id="CASHTH010002103">
    <property type="protein sequence ID" value="CAI8024884.1"/>
    <property type="molecule type" value="Genomic_DNA"/>
</dbReference>
<accession>A0AA35S829</accession>
<reference evidence="2" key="1">
    <citation type="submission" date="2023-03" db="EMBL/GenBank/DDBJ databases">
        <authorList>
            <person name="Steffen K."/>
            <person name="Cardenas P."/>
        </authorList>
    </citation>
    <scope>NUCLEOTIDE SEQUENCE</scope>
</reference>
<feature type="chain" id="PRO_5041361466" description="Secreted protein" evidence="1">
    <location>
        <begin position="18"/>
        <end position="80"/>
    </location>
</feature>
<organism evidence="2 3">
    <name type="scientific">Geodia barretti</name>
    <name type="common">Barrett's horny sponge</name>
    <dbReference type="NCBI Taxonomy" id="519541"/>
    <lineage>
        <taxon>Eukaryota</taxon>
        <taxon>Metazoa</taxon>
        <taxon>Porifera</taxon>
        <taxon>Demospongiae</taxon>
        <taxon>Heteroscleromorpha</taxon>
        <taxon>Tetractinellida</taxon>
        <taxon>Astrophorina</taxon>
        <taxon>Geodiidae</taxon>
        <taxon>Geodia</taxon>
    </lineage>
</organism>
<comment type="caution">
    <text evidence="2">The sequence shown here is derived from an EMBL/GenBank/DDBJ whole genome shotgun (WGS) entry which is preliminary data.</text>
</comment>
<protein>
    <recommendedName>
        <fullName evidence="4">Secreted protein</fullName>
    </recommendedName>
</protein>
<feature type="signal peptide" evidence="1">
    <location>
        <begin position="1"/>
        <end position="17"/>
    </location>
</feature>
<gene>
    <name evidence="2" type="ORF">GBAR_LOCUS14410</name>
</gene>
<dbReference type="AlphaFoldDB" id="A0AA35S829"/>
<keyword evidence="1" id="KW-0732">Signal</keyword>
<keyword evidence="3" id="KW-1185">Reference proteome</keyword>
<sequence>MFFFALLTFTTFATTLATVDLWYVVGGQRCARVGMSVTLQCTLMGVTLTWETPDGALNFFRGRQNNSYAELLLWPAHGTK</sequence>
<proteinExistence type="predicted"/>
<evidence type="ECO:0000313" key="3">
    <source>
        <dbReference type="Proteomes" id="UP001174909"/>
    </source>
</evidence>
<evidence type="ECO:0000313" key="2">
    <source>
        <dbReference type="EMBL" id="CAI8024884.1"/>
    </source>
</evidence>